<keyword evidence="4 6" id="KW-1133">Transmembrane helix</keyword>
<dbReference type="InterPro" id="IPR008250">
    <property type="entry name" value="ATPase_P-typ_transduc_dom_A_sf"/>
</dbReference>
<dbReference type="InterPro" id="IPR044492">
    <property type="entry name" value="P_typ_ATPase_HD_dom"/>
</dbReference>
<dbReference type="InterPro" id="IPR023299">
    <property type="entry name" value="ATPase_P-typ_cyto_dom_N"/>
</dbReference>
<evidence type="ECO:0000256" key="1">
    <source>
        <dbReference type="ARBA" id="ARBA00004141"/>
    </source>
</evidence>
<dbReference type="Gene3D" id="1.20.1110.10">
    <property type="entry name" value="Calcium-transporting ATPase, transmembrane domain"/>
    <property type="match status" value="1"/>
</dbReference>
<feature type="transmembrane region" description="Helical" evidence="6">
    <location>
        <begin position="219"/>
        <end position="241"/>
    </location>
</feature>
<reference evidence="8 9" key="1">
    <citation type="submission" date="2016-11" db="EMBL/GenBank/DDBJ databases">
        <title>Draft Genome Sequences of Nine Cyanobacterial Strains from Diverse Habitats.</title>
        <authorList>
            <person name="Zhu T."/>
            <person name="Hou S."/>
            <person name="Lu X."/>
            <person name="Hess W.R."/>
        </authorList>
    </citation>
    <scope>NUCLEOTIDE SEQUENCE [LARGE SCALE GENOMIC DNA]</scope>
    <source>
        <strain evidence="8 9">IAM M-71</strain>
    </source>
</reference>
<dbReference type="SUPFAM" id="SSF81660">
    <property type="entry name" value="Metal cation-transporting ATPase, ATP-binding domain N"/>
    <property type="match status" value="1"/>
</dbReference>
<evidence type="ECO:0000256" key="3">
    <source>
        <dbReference type="ARBA" id="ARBA00022967"/>
    </source>
</evidence>
<dbReference type="InterPro" id="IPR023298">
    <property type="entry name" value="ATPase_P-typ_TM_dom_sf"/>
</dbReference>
<dbReference type="Proteomes" id="UP000185860">
    <property type="component" value="Unassembled WGS sequence"/>
</dbReference>
<name>A0A1U7ILQ6_9CYAN</name>
<evidence type="ECO:0000313" key="9">
    <source>
        <dbReference type="Proteomes" id="UP000185860"/>
    </source>
</evidence>
<dbReference type="STRING" id="454136.NIES2119_11240"/>
<feature type="transmembrane region" description="Helical" evidence="6">
    <location>
        <begin position="253"/>
        <end position="274"/>
    </location>
</feature>
<dbReference type="PANTHER" id="PTHR42861">
    <property type="entry name" value="CALCIUM-TRANSPORTING ATPASE"/>
    <property type="match status" value="1"/>
</dbReference>
<evidence type="ECO:0000256" key="2">
    <source>
        <dbReference type="ARBA" id="ARBA00022692"/>
    </source>
</evidence>
<accession>A0A1U7ILQ6</accession>
<organism evidence="8 9">
    <name type="scientific">[Phormidium ambiguum] IAM M-71</name>
    <dbReference type="NCBI Taxonomy" id="454136"/>
    <lineage>
        <taxon>Bacteria</taxon>
        <taxon>Bacillati</taxon>
        <taxon>Cyanobacteriota</taxon>
        <taxon>Cyanophyceae</taxon>
        <taxon>Oscillatoriophycideae</taxon>
        <taxon>Aerosakkonematales</taxon>
        <taxon>Aerosakkonemataceae</taxon>
        <taxon>Floridanema</taxon>
    </lineage>
</organism>
<comment type="subcellular location">
    <subcellularLocation>
        <location evidence="1">Membrane</location>
        <topology evidence="1">Multi-pass membrane protein</topology>
    </subcellularLocation>
</comment>
<feature type="transmembrane region" description="Helical" evidence="6">
    <location>
        <begin position="48"/>
        <end position="66"/>
    </location>
</feature>
<dbReference type="Gene3D" id="2.70.150.10">
    <property type="entry name" value="Calcium-transporting ATPase, cytoplasmic transduction domain A"/>
    <property type="match status" value="1"/>
</dbReference>
<dbReference type="RefSeq" id="WP_073593563.1">
    <property type="nucleotide sequence ID" value="NZ_MRCE01000009.1"/>
</dbReference>
<dbReference type="SFLD" id="SFLDG00002">
    <property type="entry name" value="C1.7:_P-type_atpase_like"/>
    <property type="match status" value="1"/>
</dbReference>
<dbReference type="InterPro" id="IPR023214">
    <property type="entry name" value="HAD_sf"/>
</dbReference>
<dbReference type="SUPFAM" id="SSF81653">
    <property type="entry name" value="Calcium ATPase, transduction domain A"/>
    <property type="match status" value="1"/>
</dbReference>
<dbReference type="AlphaFoldDB" id="A0A1U7ILQ6"/>
<dbReference type="InterPro" id="IPR001757">
    <property type="entry name" value="P_typ_ATPase"/>
</dbReference>
<keyword evidence="3" id="KW-1278">Translocase</keyword>
<evidence type="ECO:0000256" key="5">
    <source>
        <dbReference type="ARBA" id="ARBA00023136"/>
    </source>
</evidence>
<dbReference type="SFLD" id="SFLDS00003">
    <property type="entry name" value="Haloacid_Dehalogenase"/>
    <property type="match status" value="1"/>
</dbReference>
<dbReference type="InterPro" id="IPR059000">
    <property type="entry name" value="ATPase_P-type_domA"/>
</dbReference>
<dbReference type="Gene3D" id="3.40.50.1000">
    <property type="entry name" value="HAD superfamily/HAD-like"/>
    <property type="match status" value="1"/>
</dbReference>
<dbReference type="GO" id="GO:0016887">
    <property type="term" value="F:ATP hydrolysis activity"/>
    <property type="evidence" value="ECO:0007669"/>
    <property type="project" value="InterPro"/>
</dbReference>
<dbReference type="OrthoDB" id="499468at2"/>
<feature type="transmembrane region" description="Helical" evidence="6">
    <location>
        <begin position="722"/>
        <end position="743"/>
    </location>
</feature>
<dbReference type="GO" id="GO:0016020">
    <property type="term" value="C:membrane"/>
    <property type="evidence" value="ECO:0007669"/>
    <property type="project" value="UniProtKB-SubCell"/>
</dbReference>
<evidence type="ECO:0000259" key="7">
    <source>
        <dbReference type="Pfam" id="PF00122"/>
    </source>
</evidence>
<keyword evidence="5 6" id="KW-0472">Membrane</keyword>
<feature type="transmembrane region" description="Helical" evidence="6">
    <location>
        <begin position="764"/>
        <end position="782"/>
    </location>
</feature>
<dbReference type="EMBL" id="MRCE01000009">
    <property type="protein sequence ID" value="OKH38123.1"/>
    <property type="molecule type" value="Genomic_DNA"/>
</dbReference>
<dbReference type="Gene3D" id="3.40.1110.10">
    <property type="entry name" value="Calcium-transporting ATPase, cytoplasmic domain N"/>
    <property type="match status" value="1"/>
</dbReference>
<dbReference type="Pfam" id="PF00702">
    <property type="entry name" value="Hydrolase"/>
    <property type="match status" value="1"/>
</dbReference>
<protein>
    <submittedName>
        <fullName evidence="8">Haloacid dehalogenase</fullName>
    </submittedName>
</protein>
<dbReference type="PRINTS" id="PR00119">
    <property type="entry name" value="CATATPASE"/>
</dbReference>
<sequence>MTEANISQTYSLTGLTESEAIARRAAGQGNNVKLETSRSYKQILQENLFTFINWIFFAISAVFFILGKVSDSILVVVVIFGGILINIYQEIWAKRKLDEIALLNRPKATVIREGKEKNIDPAEIVLGDILLIRSGDQIVVDGVVVGEGRMEVDESLLTGESDMIPKFAGQSVFSGSFCVSGSACCEVQKVGKETLAYQLTIGARAYRQVLTPLQKEINVVIRVFMLIACFLWILVSISFLSRSYSLSDLLQRAAVIAGLVPAGLLLAITLSYGLGAVKMIGQNVLIQQANAVESLSNVDVLCLDKTGTLTTNEINLERIYALDIDEGELRSLLGDFAASGKGGNKTSDALSLACPGVKRSLIAEVPFSSSRKWSAIAFDDPSTPGVYVLGAPEVLAKNINLTTEFTTHITTETNKGLRVVLFAYSPDIATVKNWHLETENQSNGVELPTPLIPLAILSFSDKLRPEAYETIQGFAKAGIEIKIISGDHPQTVAALAKQAGLGTDLAVVSGQELAQMSPIEFTQTAKNGKIFGRITPEQKAKLVESLRKTGHYVAMIGDGVNDVLSLKRANLAIAMESGSKATRGIADIVLLQDSFAALPYTFLEGQRIRNGIFDILKLFLVRVFCVTLLIFATAIVTDSFPLENKQSALVSLIGVGLPTICIPIWAKPGIFPRRSMVQSMLHFTIPATITITLTALLVYLYYLVWAVLDLPPNADLSLVDYSIPRSALATILILCQLFLILFLKPPTNAWVGGERLSGDWRYTLTAGGLLLVYIAIISVPPLRRFFELWHFGVLDYLFMGLVALQWCVLVRFMWRTRFLDKFLGIDLY</sequence>
<evidence type="ECO:0000256" key="4">
    <source>
        <dbReference type="ARBA" id="ARBA00022989"/>
    </source>
</evidence>
<feature type="transmembrane region" description="Helical" evidence="6">
    <location>
        <begin position="648"/>
        <end position="668"/>
    </location>
</feature>
<dbReference type="PROSITE" id="PS00154">
    <property type="entry name" value="ATPASE_E1_E2"/>
    <property type="match status" value="1"/>
</dbReference>
<dbReference type="InterPro" id="IPR036412">
    <property type="entry name" value="HAD-like_sf"/>
</dbReference>
<dbReference type="SFLD" id="SFLDF00027">
    <property type="entry name" value="p-type_atpase"/>
    <property type="match status" value="1"/>
</dbReference>
<evidence type="ECO:0000256" key="6">
    <source>
        <dbReference type="SAM" id="Phobius"/>
    </source>
</evidence>
<dbReference type="SUPFAM" id="SSF56784">
    <property type="entry name" value="HAD-like"/>
    <property type="match status" value="1"/>
</dbReference>
<comment type="caution">
    <text evidence="8">The sequence shown here is derived from an EMBL/GenBank/DDBJ whole genome shotgun (WGS) entry which is preliminary data.</text>
</comment>
<dbReference type="SUPFAM" id="SSF81665">
    <property type="entry name" value="Calcium ATPase, transmembrane domain M"/>
    <property type="match status" value="1"/>
</dbReference>
<gene>
    <name evidence="8" type="ORF">NIES2119_11240</name>
</gene>
<feature type="transmembrane region" description="Helical" evidence="6">
    <location>
        <begin position="680"/>
        <end position="702"/>
    </location>
</feature>
<feature type="transmembrane region" description="Helical" evidence="6">
    <location>
        <begin position="72"/>
        <end position="88"/>
    </location>
</feature>
<feature type="transmembrane region" description="Helical" evidence="6">
    <location>
        <begin position="788"/>
        <end position="814"/>
    </location>
</feature>
<dbReference type="GO" id="GO:0005524">
    <property type="term" value="F:ATP binding"/>
    <property type="evidence" value="ECO:0007669"/>
    <property type="project" value="InterPro"/>
</dbReference>
<keyword evidence="2 6" id="KW-0812">Transmembrane</keyword>
<proteinExistence type="predicted"/>
<dbReference type="Pfam" id="PF00122">
    <property type="entry name" value="E1-E2_ATPase"/>
    <property type="match status" value="1"/>
</dbReference>
<feature type="transmembrane region" description="Helical" evidence="6">
    <location>
        <begin position="615"/>
        <end position="636"/>
    </location>
</feature>
<feature type="domain" description="P-type ATPase A" evidence="7">
    <location>
        <begin position="103"/>
        <end position="199"/>
    </location>
</feature>
<evidence type="ECO:0000313" key="8">
    <source>
        <dbReference type="EMBL" id="OKH38123.1"/>
    </source>
</evidence>
<dbReference type="NCBIfam" id="TIGR01494">
    <property type="entry name" value="ATPase_P-type"/>
    <property type="match status" value="2"/>
</dbReference>
<dbReference type="InterPro" id="IPR018303">
    <property type="entry name" value="ATPase_P-typ_P_site"/>
</dbReference>